<evidence type="ECO:0000313" key="2">
    <source>
        <dbReference type="WBParaSite" id="nRc.2.0.1.t34564-RA"/>
    </source>
</evidence>
<proteinExistence type="predicted"/>
<dbReference type="WBParaSite" id="nRc.2.0.1.t34564-RA">
    <property type="protein sequence ID" value="nRc.2.0.1.t34564-RA"/>
    <property type="gene ID" value="nRc.2.0.1.g34564"/>
</dbReference>
<organism evidence="1 2">
    <name type="scientific">Romanomermis culicivorax</name>
    <name type="common">Nematode worm</name>
    <dbReference type="NCBI Taxonomy" id="13658"/>
    <lineage>
        <taxon>Eukaryota</taxon>
        <taxon>Metazoa</taxon>
        <taxon>Ecdysozoa</taxon>
        <taxon>Nematoda</taxon>
        <taxon>Enoplea</taxon>
        <taxon>Dorylaimia</taxon>
        <taxon>Mermithida</taxon>
        <taxon>Mermithoidea</taxon>
        <taxon>Mermithidae</taxon>
        <taxon>Romanomermis</taxon>
    </lineage>
</organism>
<reference evidence="2" key="1">
    <citation type="submission" date="2022-11" db="UniProtKB">
        <authorList>
            <consortium name="WormBaseParasite"/>
        </authorList>
    </citation>
    <scope>IDENTIFICATION</scope>
</reference>
<name>A0A915K874_ROMCU</name>
<protein>
    <submittedName>
        <fullName evidence="2">Uncharacterized protein</fullName>
    </submittedName>
</protein>
<accession>A0A915K874</accession>
<evidence type="ECO:0000313" key="1">
    <source>
        <dbReference type="Proteomes" id="UP000887565"/>
    </source>
</evidence>
<dbReference type="AlphaFoldDB" id="A0A915K874"/>
<dbReference type="Proteomes" id="UP000887565">
    <property type="component" value="Unplaced"/>
</dbReference>
<keyword evidence="1" id="KW-1185">Reference proteome</keyword>
<sequence length="111" mass="12881">MPLAMLLASPCSTAEYAYVYDLLIRHAQNFDRATGTVFYECMWYPADGNPRTRLTHWMNQILERQLSFASDPGIYLCNQFALRLIIFNEDFYMETTVEQIDIEGSDYTANS</sequence>